<accession>A0A6I8V552</accession>
<dbReference type="RefSeq" id="XP_002138908.2">
    <property type="nucleotide sequence ID" value="XM_002138872.3"/>
</dbReference>
<reference evidence="2" key="1">
    <citation type="submission" date="2024-06" db="UniProtKB">
        <authorList>
            <consortium name="RefSeq"/>
        </authorList>
    </citation>
    <scope>NUCLEOTIDE SEQUENCE [LARGE SCALE GENOMIC DNA]</scope>
    <source>
        <strain evidence="2">MV2-25</strain>
    </source>
</reference>
<dbReference type="GeneID" id="6898947"/>
<gene>
    <name evidence="3" type="primary">LOC6898947</name>
</gene>
<feature type="transmembrane region" description="Helical" evidence="1">
    <location>
        <begin position="71"/>
        <end position="92"/>
    </location>
</feature>
<dbReference type="AlphaFoldDB" id="A0A6I8V552"/>
<feature type="transmembrane region" description="Helical" evidence="1">
    <location>
        <begin position="40"/>
        <end position="64"/>
    </location>
</feature>
<evidence type="ECO:0000256" key="1">
    <source>
        <dbReference type="SAM" id="Phobius"/>
    </source>
</evidence>
<evidence type="ECO:0000313" key="3">
    <source>
        <dbReference type="RefSeq" id="XP_002138908.2"/>
    </source>
</evidence>
<dbReference type="Bgee" id="FBgn0246452">
    <property type="expression patterns" value="Expressed in male reproductive system and 1 other cell type or tissue"/>
</dbReference>
<keyword evidence="1" id="KW-1133">Transmembrane helix</keyword>
<feature type="transmembrane region" description="Helical" evidence="1">
    <location>
        <begin position="104"/>
        <end position="125"/>
    </location>
</feature>
<proteinExistence type="predicted"/>
<dbReference type="Proteomes" id="UP000001819">
    <property type="component" value="Chromosome 3"/>
</dbReference>
<reference evidence="3" key="2">
    <citation type="submission" date="2025-08" db="UniProtKB">
        <authorList>
            <consortium name="RefSeq"/>
        </authorList>
    </citation>
    <scope>IDENTIFICATION</scope>
    <source>
        <strain evidence="3">MV-25-SWS-2005</strain>
        <tissue evidence="3">Whole body</tissue>
    </source>
</reference>
<keyword evidence="1" id="KW-0812">Transmembrane</keyword>
<dbReference type="KEGG" id="dpo:6898947"/>
<sequence>MIYADNCCCCMDLKCGCILIAIVEVLIRGIDRFFVEYDTLLGYATLILSGVYVISCVFLLLGAVMQLRIFLLPYLWICVIRLAALIGEFIYYYLYTDDIVYEYLYFDVFQAVLGLYFWLVVYSFYDVLRKT</sequence>
<keyword evidence="1" id="KW-0472">Membrane</keyword>
<protein>
    <submittedName>
        <fullName evidence="3">Uncharacterized protein</fullName>
    </submittedName>
</protein>
<organism evidence="2 3">
    <name type="scientific">Drosophila pseudoobscura pseudoobscura</name>
    <name type="common">Fruit fly</name>
    <dbReference type="NCBI Taxonomy" id="46245"/>
    <lineage>
        <taxon>Eukaryota</taxon>
        <taxon>Metazoa</taxon>
        <taxon>Ecdysozoa</taxon>
        <taxon>Arthropoda</taxon>
        <taxon>Hexapoda</taxon>
        <taxon>Insecta</taxon>
        <taxon>Pterygota</taxon>
        <taxon>Neoptera</taxon>
        <taxon>Endopterygota</taxon>
        <taxon>Diptera</taxon>
        <taxon>Brachycera</taxon>
        <taxon>Muscomorpha</taxon>
        <taxon>Ephydroidea</taxon>
        <taxon>Drosophilidae</taxon>
        <taxon>Drosophila</taxon>
        <taxon>Sophophora</taxon>
    </lineage>
</organism>
<dbReference type="InParanoid" id="A0A6I8V552"/>
<evidence type="ECO:0000313" key="2">
    <source>
        <dbReference type="Proteomes" id="UP000001819"/>
    </source>
</evidence>
<keyword evidence="2" id="KW-1185">Reference proteome</keyword>
<name>A0A6I8V552_DROPS</name>